<dbReference type="Pfam" id="PF00989">
    <property type="entry name" value="PAS"/>
    <property type="match status" value="1"/>
</dbReference>
<dbReference type="CDD" id="cd00082">
    <property type="entry name" value="HisKA"/>
    <property type="match status" value="1"/>
</dbReference>
<dbReference type="EC" id="2.7.13.3" evidence="3"/>
<dbReference type="SMART" id="SM00091">
    <property type="entry name" value="PAS"/>
    <property type="match status" value="3"/>
</dbReference>
<evidence type="ECO:0000256" key="7">
    <source>
        <dbReference type="ARBA" id="ARBA00022777"/>
    </source>
</evidence>
<dbReference type="InterPro" id="IPR011006">
    <property type="entry name" value="CheY-like_superfamily"/>
</dbReference>
<evidence type="ECO:0000256" key="2">
    <source>
        <dbReference type="ARBA" id="ARBA00004236"/>
    </source>
</evidence>
<evidence type="ECO:0000256" key="4">
    <source>
        <dbReference type="ARBA" id="ARBA00022553"/>
    </source>
</evidence>
<dbReference type="Pfam" id="PF13426">
    <property type="entry name" value="PAS_9"/>
    <property type="match status" value="1"/>
</dbReference>
<dbReference type="Gene3D" id="1.10.287.130">
    <property type="match status" value="1"/>
</dbReference>
<dbReference type="PROSITE" id="PS50113">
    <property type="entry name" value="PAC"/>
    <property type="match status" value="2"/>
</dbReference>
<dbReference type="InterPro" id="IPR005467">
    <property type="entry name" value="His_kinase_dom"/>
</dbReference>
<dbReference type="InterPro" id="IPR036890">
    <property type="entry name" value="HATPase_C_sf"/>
</dbReference>
<dbReference type="PANTHER" id="PTHR43065:SF42">
    <property type="entry name" value="TWO-COMPONENT SENSOR PPRA"/>
    <property type="match status" value="1"/>
</dbReference>
<dbReference type="InterPro" id="IPR000014">
    <property type="entry name" value="PAS"/>
</dbReference>
<proteinExistence type="predicted"/>
<protein>
    <recommendedName>
        <fullName evidence="3">histidine kinase</fullName>
        <ecNumber evidence="3">2.7.13.3</ecNumber>
    </recommendedName>
</protein>
<evidence type="ECO:0000256" key="5">
    <source>
        <dbReference type="ARBA" id="ARBA00022679"/>
    </source>
</evidence>
<dbReference type="Pfam" id="PF00072">
    <property type="entry name" value="Response_reg"/>
    <property type="match status" value="1"/>
</dbReference>
<comment type="catalytic activity">
    <reaction evidence="1">
        <text>ATP + protein L-histidine = ADP + protein N-phospho-L-histidine.</text>
        <dbReference type="EC" id="2.7.13.3"/>
    </reaction>
</comment>
<dbReference type="InterPro" id="IPR000700">
    <property type="entry name" value="PAS-assoc_C"/>
</dbReference>
<feature type="domain" description="Response regulatory" evidence="13">
    <location>
        <begin position="659"/>
        <end position="773"/>
    </location>
</feature>
<dbReference type="SUPFAM" id="SSF52172">
    <property type="entry name" value="CheY-like"/>
    <property type="match status" value="1"/>
</dbReference>
<dbReference type="SMART" id="SM00388">
    <property type="entry name" value="HisKA"/>
    <property type="match status" value="1"/>
</dbReference>
<evidence type="ECO:0000256" key="11">
    <source>
        <dbReference type="SAM" id="Coils"/>
    </source>
</evidence>
<dbReference type="GO" id="GO:0016301">
    <property type="term" value="F:kinase activity"/>
    <property type="evidence" value="ECO:0007669"/>
    <property type="project" value="UniProtKB-KW"/>
</dbReference>
<dbReference type="CDD" id="cd00130">
    <property type="entry name" value="PAS"/>
    <property type="match status" value="3"/>
</dbReference>
<evidence type="ECO:0000259" key="12">
    <source>
        <dbReference type="PROSITE" id="PS50109"/>
    </source>
</evidence>
<feature type="domain" description="PAC" evidence="15">
    <location>
        <begin position="207"/>
        <end position="261"/>
    </location>
</feature>
<dbReference type="NCBIfam" id="TIGR00229">
    <property type="entry name" value="sensory_box"/>
    <property type="match status" value="3"/>
</dbReference>
<dbReference type="InterPro" id="IPR013767">
    <property type="entry name" value="PAS_fold"/>
</dbReference>
<evidence type="ECO:0000256" key="8">
    <source>
        <dbReference type="ARBA" id="ARBA00022840"/>
    </source>
</evidence>
<feature type="domain" description="PAC" evidence="15">
    <location>
        <begin position="337"/>
        <end position="387"/>
    </location>
</feature>
<evidence type="ECO:0000259" key="15">
    <source>
        <dbReference type="PROSITE" id="PS50113"/>
    </source>
</evidence>
<evidence type="ECO:0000256" key="1">
    <source>
        <dbReference type="ARBA" id="ARBA00000085"/>
    </source>
</evidence>
<evidence type="ECO:0000313" key="16">
    <source>
        <dbReference type="EMBL" id="GIE73183.1"/>
    </source>
</evidence>
<keyword evidence="7 16" id="KW-0418">Kinase</keyword>
<dbReference type="PANTHER" id="PTHR43065">
    <property type="entry name" value="SENSOR HISTIDINE KINASE"/>
    <property type="match status" value="1"/>
</dbReference>
<feature type="modified residue" description="4-aspartylphosphate" evidence="10">
    <location>
        <position position="708"/>
    </location>
</feature>
<comment type="subcellular location">
    <subcellularLocation>
        <location evidence="2">Cell membrane</location>
    </subcellularLocation>
</comment>
<evidence type="ECO:0000256" key="3">
    <source>
        <dbReference type="ARBA" id="ARBA00012438"/>
    </source>
</evidence>
<reference evidence="16 17" key="1">
    <citation type="submission" date="2021-01" db="EMBL/GenBank/DDBJ databases">
        <title>Whole genome shotgun sequence of Actinoplanes palleronii NBRC 14916.</title>
        <authorList>
            <person name="Komaki H."/>
            <person name="Tamura T."/>
        </authorList>
    </citation>
    <scope>NUCLEOTIDE SEQUENCE [LARGE SCALE GENOMIC DNA]</scope>
    <source>
        <strain evidence="16 17">NBRC 14916</strain>
    </source>
</reference>
<dbReference type="Pfam" id="PF08448">
    <property type="entry name" value="PAS_4"/>
    <property type="match status" value="1"/>
</dbReference>
<dbReference type="InterPro" id="IPR013656">
    <property type="entry name" value="PAS_4"/>
</dbReference>
<dbReference type="InterPro" id="IPR001610">
    <property type="entry name" value="PAC"/>
</dbReference>
<dbReference type="InterPro" id="IPR004358">
    <property type="entry name" value="Sig_transdc_His_kin-like_C"/>
</dbReference>
<keyword evidence="11" id="KW-0175">Coiled coil</keyword>
<dbReference type="InterPro" id="IPR036097">
    <property type="entry name" value="HisK_dim/P_sf"/>
</dbReference>
<feature type="domain" description="PAS" evidence="14">
    <location>
        <begin position="255"/>
        <end position="298"/>
    </location>
</feature>
<evidence type="ECO:0000256" key="10">
    <source>
        <dbReference type="PROSITE-ProRule" id="PRU00169"/>
    </source>
</evidence>
<dbReference type="InterPro" id="IPR001789">
    <property type="entry name" value="Sig_transdc_resp-reg_receiver"/>
</dbReference>
<dbReference type="Gene3D" id="3.40.50.2300">
    <property type="match status" value="1"/>
</dbReference>
<dbReference type="Gene3D" id="3.30.565.10">
    <property type="entry name" value="Histidine kinase-like ATPase, C-terminal domain"/>
    <property type="match status" value="1"/>
</dbReference>
<dbReference type="SMART" id="SM00086">
    <property type="entry name" value="PAC"/>
    <property type="match status" value="3"/>
</dbReference>
<keyword evidence="8" id="KW-0067">ATP-binding</keyword>
<comment type="caution">
    <text evidence="16">The sequence shown here is derived from an EMBL/GenBank/DDBJ whole genome shotgun (WGS) entry which is preliminary data.</text>
</comment>
<keyword evidence="6" id="KW-0547">Nucleotide-binding</keyword>
<dbReference type="Gene3D" id="3.30.450.20">
    <property type="entry name" value="PAS domain"/>
    <property type="match status" value="3"/>
</dbReference>
<dbReference type="Pfam" id="PF00512">
    <property type="entry name" value="HisKA"/>
    <property type="match status" value="1"/>
</dbReference>
<dbReference type="SUPFAM" id="SSF47384">
    <property type="entry name" value="Homodimeric domain of signal transducing histidine kinase"/>
    <property type="match status" value="1"/>
</dbReference>
<gene>
    <name evidence="16" type="ORF">Apa02nite_092910</name>
</gene>
<dbReference type="PROSITE" id="PS50109">
    <property type="entry name" value="HIS_KIN"/>
    <property type="match status" value="1"/>
</dbReference>
<evidence type="ECO:0000256" key="9">
    <source>
        <dbReference type="ARBA" id="ARBA00023012"/>
    </source>
</evidence>
<evidence type="ECO:0000313" key="17">
    <source>
        <dbReference type="Proteomes" id="UP000624709"/>
    </source>
</evidence>
<feature type="domain" description="Histidine kinase" evidence="12">
    <location>
        <begin position="416"/>
        <end position="638"/>
    </location>
</feature>
<dbReference type="PRINTS" id="PR00344">
    <property type="entry name" value="BCTRLSENSOR"/>
</dbReference>
<keyword evidence="9" id="KW-0902">Two-component regulatory system</keyword>
<feature type="domain" description="PAS" evidence="14">
    <location>
        <begin position="136"/>
        <end position="190"/>
    </location>
</feature>
<dbReference type="SUPFAM" id="SSF55874">
    <property type="entry name" value="ATPase domain of HSP90 chaperone/DNA topoisomerase II/histidine kinase"/>
    <property type="match status" value="1"/>
</dbReference>
<organism evidence="16 17">
    <name type="scientific">Actinoplanes palleronii</name>
    <dbReference type="NCBI Taxonomy" id="113570"/>
    <lineage>
        <taxon>Bacteria</taxon>
        <taxon>Bacillati</taxon>
        <taxon>Actinomycetota</taxon>
        <taxon>Actinomycetes</taxon>
        <taxon>Micromonosporales</taxon>
        <taxon>Micromonosporaceae</taxon>
        <taxon>Actinoplanes</taxon>
    </lineage>
</organism>
<sequence length="777" mass="83156">MEGTGVESRNELPGLLIDTAPDAIIVSRSDGAITMANRRAHDMFGYPADTLVGVSVDVLVPDEVRFKHPAQRASYLSGGHPPLRRLPLRGLRRDGTVFPVEVSLSAVAVPQVAGGAETYVTAVLRDDTAHRQAAATRALLASIVQSSHDAIVTTDVDGRVLSWNPGAELLYGFPATAMIGTSIDEIIPPDRRADEAQIRLLVRLGGRVDRYRCTRVSASGQLIAVSMLVSPLLDEAGALVGTTSTARDISERERAEARVQAILDAAPDALLGVAESGEVVLVNAEAERLFGHPRHDLIHMLVSRLLPDGLPPVSAVLRTGGDSTPLDTVRTGDGEQRWVKRRAVRSDGSTLPVDIACSALHTDTGTVIVAAVRDITDRLAIEAERRRLREETDRQKLEARMQQTQRLESLGQLAGGIAHDFNNLLAVILNYAAFIIEDAAGTPPAADAEQIARAARRGSDLTHQLLAFARREVIRPRPLDLNAVVTEVHQMLDRSLGEHITLTVRTTDALPAVMADPGQLEQVLVNLAVNARDAMPSGGRLTVDTAEVRVDEEHSAARAGLSPGRYLRLRVSDTGTGMPQDVIDKAFEPFFTTKPSGQGTGLGLATVYGIVTQAGGTVQIYSEPGIGTTFTILLPVTDVQAQRIVPEEVIAGLAGHGATVLVVEDEDALREVTCRILRRGGYTVLAANGGEQALRVAAGNSIDVLLTDVVMPGMLGKDLADAISTRYPRTKVLFMSGYAQPVLTDHGTLSADVHLLEKPFTSAELMRALHDELQAKP</sequence>
<dbReference type="InterPro" id="IPR003661">
    <property type="entry name" value="HisK_dim/P_dom"/>
</dbReference>
<dbReference type="EMBL" id="BOMS01000166">
    <property type="protein sequence ID" value="GIE73183.1"/>
    <property type="molecule type" value="Genomic_DNA"/>
</dbReference>
<keyword evidence="4 10" id="KW-0597">Phosphoprotein</keyword>
<name>A0ABQ4BR70_9ACTN</name>
<dbReference type="InterPro" id="IPR003594">
    <property type="entry name" value="HATPase_dom"/>
</dbReference>
<dbReference type="PROSITE" id="PS50110">
    <property type="entry name" value="RESPONSE_REGULATORY"/>
    <property type="match status" value="1"/>
</dbReference>
<evidence type="ECO:0000259" key="14">
    <source>
        <dbReference type="PROSITE" id="PS50112"/>
    </source>
</evidence>
<evidence type="ECO:0000259" key="13">
    <source>
        <dbReference type="PROSITE" id="PS50110"/>
    </source>
</evidence>
<evidence type="ECO:0000256" key="6">
    <source>
        <dbReference type="ARBA" id="ARBA00022741"/>
    </source>
</evidence>
<accession>A0ABQ4BR70</accession>
<dbReference type="SUPFAM" id="SSF55785">
    <property type="entry name" value="PYP-like sensor domain (PAS domain)"/>
    <property type="match status" value="3"/>
</dbReference>
<dbReference type="SMART" id="SM00387">
    <property type="entry name" value="HATPase_c"/>
    <property type="match status" value="1"/>
</dbReference>
<feature type="domain" description="PAS" evidence="14">
    <location>
        <begin position="16"/>
        <end position="63"/>
    </location>
</feature>
<dbReference type="Pfam" id="PF02518">
    <property type="entry name" value="HATPase_c"/>
    <property type="match status" value="1"/>
</dbReference>
<dbReference type="InterPro" id="IPR035965">
    <property type="entry name" value="PAS-like_dom_sf"/>
</dbReference>
<dbReference type="SMART" id="SM00448">
    <property type="entry name" value="REC"/>
    <property type="match status" value="1"/>
</dbReference>
<feature type="coiled-coil region" evidence="11">
    <location>
        <begin position="378"/>
        <end position="407"/>
    </location>
</feature>
<dbReference type="Proteomes" id="UP000624709">
    <property type="component" value="Unassembled WGS sequence"/>
</dbReference>
<keyword evidence="5" id="KW-0808">Transferase</keyword>
<dbReference type="PROSITE" id="PS50112">
    <property type="entry name" value="PAS"/>
    <property type="match status" value="3"/>
</dbReference>
<keyword evidence="17" id="KW-1185">Reference proteome</keyword>